<organism evidence="2 3">
    <name type="scientific">Gimesia maris</name>
    <dbReference type="NCBI Taxonomy" id="122"/>
    <lineage>
        <taxon>Bacteria</taxon>
        <taxon>Pseudomonadati</taxon>
        <taxon>Planctomycetota</taxon>
        <taxon>Planctomycetia</taxon>
        <taxon>Planctomycetales</taxon>
        <taxon>Planctomycetaceae</taxon>
        <taxon>Gimesia</taxon>
    </lineage>
</organism>
<reference evidence="2 3" key="1">
    <citation type="journal article" date="2018" name="Nat. Biotechnol.">
        <title>A standardized bacterial taxonomy based on genome phylogeny substantially revises the tree of life.</title>
        <authorList>
            <person name="Parks D.H."/>
            <person name="Chuvochina M."/>
            <person name="Waite D.W."/>
            <person name="Rinke C."/>
            <person name="Skarshewski A."/>
            <person name="Chaumeil P.A."/>
            <person name="Hugenholtz P."/>
        </authorList>
    </citation>
    <scope>NUCLEOTIDE SEQUENCE [LARGE SCALE GENOMIC DNA]</scope>
    <source>
        <strain evidence="2">UBA9375</strain>
    </source>
</reference>
<evidence type="ECO:0000256" key="1">
    <source>
        <dbReference type="SAM" id="Coils"/>
    </source>
</evidence>
<accession>A0A3D3R882</accession>
<dbReference type="EMBL" id="DQAY01000115">
    <property type="protein sequence ID" value="HCO24989.1"/>
    <property type="molecule type" value="Genomic_DNA"/>
</dbReference>
<evidence type="ECO:0000313" key="2">
    <source>
        <dbReference type="EMBL" id="HCO24989.1"/>
    </source>
</evidence>
<dbReference type="Pfam" id="PF11855">
    <property type="entry name" value="DUF3375"/>
    <property type="match status" value="1"/>
</dbReference>
<proteinExistence type="predicted"/>
<sequence length="495" mass="56706">MDLDRLITFFSTNPSAKLLRATHAAYVIYFLNQHFKVESNLATPHSMLVQSLKSYLEKIHETEPELMRDQADVYLAQWSTGETRWLRRYFDSQHAESVFQLTPHSEDVLKFLTDVMDHSLGFIGTESRLTRIIETLSDIVIRGSADRERRLDHLRSERDRIDEEILSIEAGDIVSTHSSTAIRERFSDVIADLISLQGDFRAVEESFKSITRNVQKQQSEAVDSRGQILGSALAAEDRLKEEDQGASFQAFFKMLLSQSQQDELEKIIRQLDELDELASQTEGKSRVKGMIGNLSKEASRVQQTTRRLNSTLRRLLDSRISTTRLRLATVLREIHASAVRQSESPPELSMNVFTELDLYNGMERPFWQTPVEFEAIEIKQEEPDDVERLNVFQRLAELQRLDWDDMRANINSLIEFKDRVPLPDLLNAFPPENGPLEILGYIQLAYDGGHEVHENGFDLIRITSESGTQDYEIPQVVFLSEIEKTGRLSGSAVDE</sequence>
<dbReference type="Proteomes" id="UP000263642">
    <property type="component" value="Unassembled WGS sequence"/>
</dbReference>
<dbReference type="AlphaFoldDB" id="A0A3D3R882"/>
<evidence type="ECO:0008006" key="4">
    <source>
        <dbReference type="Google" id="ProtNLM"/>
    </source>
</evidence>
<name>A0A3D3R882_9PLAN</name>
<gene>
    <name evidence="2" type="ORF">DIT97_18915</name>
</gene>
<evidence type="ECO:0000313" key="3">
    <source>
        <dbReference type="Proteomes" id="UP000263642"/>
    </source>
</evidence>
<comment type="caution">
    <text evidence="2">The sequence shown here is derived from an EMBL/GenBank/DDBJ whole genome shotgun (WGS) entry which is preliminary data.</text>
</comment>
<protein>
    <recommendedName>
        <fullName evidence="4">DUF3375 domain-containing protein</fullName>
    </recommendedName>
</protein>
<keyword evidence="1" id="KW-0175">Coiled coil</keyword>
<dbReference type="InterPro" id="IPR021804">
    <property type="entry name" value="DUF3375"/>
</dbReference>
<feature type="coiled-coil region" evidence="1">
    <location>
        <begin position="257"/>
        <end position="284"/>
    </location>
</feature>